<feature type="domain" description="DNA-directed DNA polymerase family A palm" evidence="11">
    <location>
        <begin position="192"/>
        <end position="394"/>
    </location>
</feature>
<reference evidence="12" key="1">
    <citation type="submission" date="2015-11" db="EMBL/GenBank/DDBJ databases">
        <title>De novo transcriptome assembly of four potential Pierce s Disease insect vectors from Arizona vineyards.</title>
        <authorList>
            <person name="Tassone E.E."/>
        </authorList>
    </citation>
    <scope>NUCLEOTIDE SEQUENCE</scope>
</reference>
<keyword evidence="7" id="KW-0239">DNA-directed DNA polymerase</keyword>
<comment type="similarity">
    <text evidence="1">Belongs to the DNA polymerase type-A family.</text>
</comment>
<name>A0A1B6GN23_9HEMI</name>
<evidence type="ECO:0000256" key="1">
    <source>
        <dbReference type="ARBA" id="ARBA00007705"/>
    </source>
</evidence>
<keyword evidence="5" id="KW-0235">DNA replication</keyword>
<dbReference type="InterPro" id="IPR002298">
    <property type="entry name" value="DNA_polymerase_A"/>
</dbReference>
<dbReference type="InterPro" id="IPR043502">
    <property type="entry name" value="DNA/RNA_pol_sf"/>
</dbReference>
<dbReference type="SMART" id="SM00482">
    <property type="entry name" value="POLAc"/>
    <property type="match status" value="1"/>
</dbReference>
<evidence type="ECO:0000256" key="7">
    <source>
        <dbReference type="ARBA" id="ARBA00022932"/>
    </source>
</evidence>
<dbReference type="FunFam" id="1.20.1060.10:FF:000001">
    <property type="entry name" value="DNA polymerase I"/>
    <property type="match status" value="1"/>
</dbReference>
<dbReference type="PANTHER" id="PTHR10133">
    <property type="entry name" value="DNA POLYMERASE I"/>
    <property type="match status" value="1"/>
</dbReference>
<evidence type="ECO:0000256" key="5">
    <source>
        <dbReference type="ARBA" id="ARBA00022705"/>
    </source>
</evidence>
<dbReference type="EMBL" id="GECZ01006036">
    <property type="protein sequence ID" value="JAS63733.1"/>
    <property type="molecule type" value="Transcribed_RNA"/>
</dbReference>
<dbReference type="PRINTS" id="PR00868">
    <property type="entry name" value="DNAPOLI"/>
</dbReference>
<keyword evidence="3" id="KW-0808">Transferase</keyword>
<dbReference type="Pfam" id="PF00476">
    <property type="entry name" value="DNA_pol_A"/>
    <property type="match status" value="1"/>
</dbReference>
<evidence type="ECO:0000256" key="9">
    <source>
        <dbReference type="ARBA" id="ARBA00023204"/>
    </source>
</evidence>
<dbReference type="FunFam" id="1.10.150.20:FF:000002">
    <property type="entry name" value="DNA polymerase I"/>
    <property type="match status" value="1"/>
</dbReference>
<feature type="non-terminal residue" evidence="12">
    <location>
        <position position="1"/>
    </location>
</feature>
<dbReference type="Gene3D" id="1.10.150.20">
    <property type="entry name" value="5' to 3' exonuclease, C-terminal subdomain"/>
    <property type="match status" value="1"/>
</dbReference>
<dbReference type="AlphaFoldDB" id="A0A1B6GN23"/>
<organism evidence="12">
    <name type="scientific">Cuerna arida</name>
    <dbReference type="NCBI Taxonomy" id="1464854"/>
    <lineage>
        <taxon>Eukaryota</taxon>
        <taxon>Metazoa</taxon>
        <taxon>Ecdysozoa</taxon>
        <taxon>Arthropoda</taxon>
        <taxon>Hexapoda</taxon>
        <taxon>Insecta</taxon>
        <taxon>Pterygota</taxon>
        <taxon>Neoptera</taxon>
        <taxon>Paraneoptera</taxon>
        <taxon>Hemiptera</taxon>
        <taxon>Auchenorrhyncha</taxon>
        <taxon>Membracoidea</taxon>
        <taxon>Cicadellidae</taxon>
        <taxon>Cicadellinae</taxon>
        <taxon>Proconiini</taxon>
        <taxon>Cuerna</taxon>
    </lineage>
</organism>
<evidence type="ECO:0000313" key="12">
    <source>
        <dbReference type="EMBL" id="JAS63733.1"/>
    </source>
</evidence>
<sequence length="438" mass="49811">PVLDITMDIMEKRLSATSLWTVFTDLEMKLTPLLAIMECSSISVDVKKLHETSRVIDKRLKNLQKEAYELVGHPFQLNSHQQLRKVLFDELKLDTKFNIVVKQTEQGAKSTSEVVLCQLKRFHPLPKIVLEQRHLQKVKSTYVDGLQQFVKKDGTVGSTWEQTGAATGRITSKNPNLQAIPKVPVMLQDEEKIYLRAIFKSREGFSFLAADFQQIEFRVFAHFTQDENIIQMFREGGDIFTQLAGQWLGGDGEEEREKIKRIVYSVMYGAGPQKLAEYLHVGIHEASSIIKNFVDTFPCLRTLPQIVIAQCRRQGYLVTVSGRRRLFPNIRSTNSRLRTYAERQAINFLIQGSAADICKAAMLESQTALSAQGLQAKLLLQIHDELVWEVADHHLRETADIVRRAMEEQWNQRLSLRVPVPVSIASGKTLANLEPLGN</sequence>
<protein>
    <recommendedName>
        <fullName evidence="2">DNA-directed DNA polymerase</fullName>
        <ecNumber evidence="2">2.7.7.7</ecNumber>
    </recommendedName>
</protein>
<evidence type="ECO:0000256" key="10">
    <source>
        <dbReference type="ARBA" id="ARBA00049244"/>
    </source>
</evidence>
<dbReference type="SUPFAM" id="SSF56672">
    <property type="entry name" value="DNA/RNA polymerases"/>
    <property type="match status" value="1"/>
</dbReference>
<dbReference type="InterPro" id="IPR001098">
    <property type="entry name" value="DNA-dir_DNA_pol_A_palm_dom"/>
</dbReference>
<dbReference type="EC" id="2.7.7.7" evidence="2"/>
<dbReference type="Gene3D" id="1.20.1060.10">
    <property type="entry name" value="Taq DNA Polymerase, Chain T, domain 4"/>
    <property type="match status" value="1"/>
</dbReference>
<dbReference type="GO" id="GO:0003887">
    <property type="term" value="F:DNA-directed DNA polymerase activity"/>
    <property type="evidence" value="ECO:0007669"/>
    <property type="project" value="UniProtKB-KW"/>
</dbReference>
<dbReference type="GO" id="GO:0006302">
    <property type="term" value="P:double-strand break repair"/>
    <property type="evidence" value="ECO:0007669"/>
    <property type="project" value="TreeGrafter"/>
</dbReference>
<keyword evidence="9" id="KW-0234">DNA repair</keyword>
<keyword evidence="6" id="KW-0227">DNA damage</keyword>
<evidence type="ECO:0000256" key="2">
    <source>
        <dbReference type="ARBA" id="ARBA00012417"/>
    </source>
</evidence>
<accession>A0A1B6GN23</accession>
<gene>
    <name evidence="12" type="ORF">g.1118</name>
</gene>
<evidence type="ECO:0000256" key="4">
    <source>
        <dbReference type="ARBA" id="ARBA00022695"/>
    </source>
</evidence>
<dbReference type="GO" id="GO:0003677">
    <property type="term" value="F:DNA binding"/>
    <property type="evidence" value="ECO:0007669"/>
    <property type="project" value="UniProtKB-KW"/>
</dbReference>
<dbReference type="PANTHER" id="PTHR10133:SF27">
    <property type="entry name" value="DNA POLYMERASE NU"/>
    <property type="match status" value="1"/>
</dbReference>
<keyword evidence="8" id="KW-0238">DNA-binding</keyword>
<comment type="catalytic activity">
    <reaction evidence="10">
        <text>DNA(n) + a 2'-deoxyribonucleoside 5'-triphosphate = DNA(n+1) + diphosphate</text>
        <dbReference type="Rhea" id="RHEA:22508"/>
        <dbReference type="Rhea" id="RHEA-COMP:17339"/>
        <dbReference type="Rhea" id="RHEA-COMP:17340"/>
        <dbReference type="ChEBI" id="CHEBI:33019"/>
        <dbReference type="ChEBI" id="CHEBI:61560"/>
        <dbReference type="ChEBI" id="CHEBI:173112"/>
        <dbReference type="EC" id="2.7.7.7"/>
    </reaction>
</comment>
<proteinExistence type="inferred from homology"/>
<evidence type="ECO:0000259" key="11">
    <source>
        <dbReference type="SMART" id="SM00482"/>
    </source>
</evidence>
<evidence type="ECO:0000256" key="3">
    <source>
        <dbReference type="ARBA" id="ARBA00022679"/>
    </source>
</evidence>
<dbReference type="Gene3D" id="3.30.70.370">
    <property type="match status" value="1"/>
</dbReference>
<evidence type="ECO:0000256" key="8">
    <source>
        <dbReference type="ARBA" id="ARBA00023125"/>
    </source>
</evidence>
<dbReference type="GO" id="GO:0006261">
    <property type="term" value="P:DNA-templated DNA replication"/>
    <property type="evidence" value="ECO:0007669"/>
    <property type="project" value="InterPro"/>
</dbReference>
<keyword evidence="4" id="KW-0548">Nucleotidyltransferase</keyword>
<evidence type="ECO:0000256" key="6">
    <source>
        <dbReference type="ARBA" id="ARBA00022763"/>
    </source>
</evidence>